<comment type="caution">
    <text evidence="1">The sequence shown here is derived from an EMBL/GenBank/DDBJ whole genome shotgun (WGS) entry which is preliminary data.</text>
</comment>
<protein>
    <submittedName>
        <fullName evidence="1">Uncharacterized protein</fullName>
    </submittedName>
</protein>
<keyword evidence="2" id="KW-1185">Reference proteome</keyword>
<proteinExistence type="predicted"/>
<name>A0A834KMM4_VESGE</name>
<organism evidence="1 2">
    <name type="scientific">Vespula germanica</name>
    <name type="common">German yellow jacket</name>
    <name type="synonym">Paravespula germanica</name>
    <dbReference type="NCBI Taxonomy" id="30212"/>
    <lineage>
        <taxon>Eukaryota</taxon>
        <taxon>Metazoa</taxon>
        <taxon>Ecdysozoa</taxon>
        <taxon>Arthropoda</taxon>
        <taxon>Hexapoda</taxon>
        <taxon>Insecta</taxon>
        <taxon>Pterygota</taxon>
        <taxon>Neoptera</taxon>
        <taxon>Endopterygota</taxon>
        <taxon>Hymenoptera</taxon>
        <taxon>Apocrita</taxon>
        <taxon>Aculeata</taxon>
        <taxon>Vespoidea</taxon>
        <taxon>Vespidae</taxon>
        <taxon>Vespinae</taxon>
        <taxon>Vespula</taxon>
    </lineage>
</organism>
<evidence type="ECO:0000313" key="2">
    <source>
        <dbReference type="Proteomes" id="UP000617340"/>
    </source>
</evidence>
<reference evidence="1" key="1">
    <citation type="journal article" date="2020" name="G3 (Bethesda)">
        <title>High-Quality Assemblies for Three Invasive Social Wasps from the &lt;i&gt;Vespula&lt;/i&gt; Genus.</title>
        <authorList>
            <person name="Harrop T.W.R."/>
            <person name="Guhlin J."/>
            <person name="McLaughlin G.M."/>
            <person name="Permina E."/>
            <person name="Stockwell P."/>
            <person name="Gilligan J."/>
            <person name="Le Lec M.F."/>
            <person name="Gruber M.A.M."/>
            <person name="Quinn O."/>
            <person name="Lovegrove M."/>
            <person name="Duncan E.J."/>
            <person name="Remnant E.J."/>
            <person name="Van Eeckhoven J."/>
            <person name="Graham B."/>
            <person name="Knapp R.A."/>
            <person name="Langford K.W."/>
            <person name="Kronenberg Z."/>
            <person name="Press M.O."/>
            <person name="Eacker S.M."/>
            <person name="Wilson-Rankin E.E."/>
            <person name="Purcell J."/>
            <person name="Lester P.J."/>
            <person name="Dearden P.K."/>
        </authorList>
    </citation>
    <scope>NUCLEOTIDE SEQUENCE</scope>
    <source>
        <strain evidence="1">Linc-1</strain>
    </source>
</reference>
<sequence>MVDPLKEGEQEVASDNIDNLVLIQKFYYGQNIFIIQRTVFIGKLVIEQSLRIGLCMNSIYLSIRSEKDSLPNLIEILEYI</sequence>
<dbReference type="Proteomes" id="UP000617340">
    <property type="component" value="Unassembled WGS sequence"/>
</dbReference>
<accession>A0A834KMM4</accession>
<dbReference type="EMBL" id="JACSDZ010000003">
    <property type="protein sequence ID" value="KAF7409536.1"/>
    <property type="molecule type" value="Genomic_DNA"/>
</dbReference>
<evidence type="ECO:0000313" key="1">
    <source>
        <dbReference type="EMBL" id="KAF7409536.1"/>
    </source>
</evidence>
<gene>
    <name evidence="1" type="ORF">HZH68_003917</name>
</gene>
<dbReference type="AlphaFoldDB" id="A0A834KMM4"/>